<dbReference type="EMBL" id="JAAFYZ010000250">
    <property type="protein sequence ID" value="MBS2553384.1"/>
    <property type="molecule type" value="Genomic_DNA"/>
</dbReference>
<proteinExistence type="predicted"/>
<accession>A0ABS5L592</accession>
<dbReference type="Proteomes" id="UP000730482">
    <property type="component" value="Unassembled WGS sequence"/>
</dbReference>
<organism evidence="1 2">
    <name type="scientific">Catenulispora pinistramenti</name>
    <dbReference type="NCBI Taxonomy" id="2705254"/>
    <lineage>
        <taxon>Bacteria</taxon>
        <taxon>Bacillati</taxon>
        <taxon>Actinomycetota</taxon>
        <taxon>Actinomycetes</taxon>
        <taxon>Catenulisporales</taxon>
        <taxon>Catenulisporaceae</taxon>
        <taxon>Catenulispora</taxon>
    </lineage>
</organism>
<protein>
    <submittedName>
        <fullName evidence="1">Uncharacterized protein</fullName>
    </submittedName>
</protein>
<sequence length="201" mass="21908">MQRAGGGSWRIEMDDSQVMALVLWLRDAAGMTPDLDPAIPPLEPAVPVVPELAALADPHATAQWTGLWLGLWEGRLEEWFALRMLTPPGFELLDRSPELRGLVAAGYREASHWTSTHRPIGRGGSSGRALAMSKEPGAAVKQLEGELGRRANDFEFAIKVLPVAGRVFWLGPDGRLVVSETLMRDGRAFRALLHDVLSGVV</sequence>
<comment type="caution">
    <text evidence="1">The sequence shown here is derived from an EMBL/GenBank/DDBJ whole genome shotgun (WGS) entry which is preliminary data.</text>
</comment>
<dbReference type="RefSeq" id="WP_212019868.1">
    <property type="nucleotide sequence ID" value="NZ_JAAFYZ010000250.1"/>
</dbReference>
<reference evidence="1 2" key="1">
    <citation type="submission" date="2020-02" db="EMBL/GenBank/DDBJ databases">
        <title>Acidophilic actinobacteria isolated from forest soil.</title>
        <authorList>
            <person name="Golinska P."/>
        </authorList>
    </citation>
    <scope>NUCLEOTIDE SEQUENCE [LARGE SCALE GENOMIC DNA]</scope>
    <source>
        <strain evidence="1 2">NL8</strain>
    </source>
</reference>
<keyword evidence="2" id="KW-1185">Reference proteome</keyword>
<gene>
    <name evidence="1" type="ORF">KGQ19_41675</name>
</gene>
<evidence type="ECO:0000313" key="2">
    <source>
        <dbReference type="Proteomes" id="UP000730482"/>
    </source>
</evidence>
<name>A0ABS5L592_9ACTN</name>
<evidence type="ECO:0000313" key="1">
    <source>
        <dbReference type="EMBL" id="MBS2553384.1"/>
    </source>
</evidence>